<evidence type="ECO:0000259" key="3">
    <source>
        <dbReference type="Pfam" id="PF08450"/>
    </source>
</evidence>
<keyword evidence="2" id="KW-0732">Signal</keyword>
<feature type="signal peptide" evidence="2">
    <location>
        <begin position="1"/>
        <end position="40"/>
    </location>
</feature>
<dbReference type="EMBL" id="LJPM01000227">
    <property type="protein sequence ID" value="KPW21164.1"/>
    <property type="molecule type" value="Genomic_DNA"/>
</dbReference>
<dbReference type="Gene3D" id="2.120.10.30">
    <property type="entry name" value="TolB, C-terminal domain"/>
    <property type="match status" value="1"/>
</dbReference>
<dbReference type="Proteomes" id="UP000050297">
    <property type="component" value="Unassembled WGS sequence"/>
</dbReference>
<sequence length="349" mass="37615">MCLLIAYGPEHMKPTCKKRVLRPSSWLLGGALLAAGSAGATDAVAPVRQVVIDPAFSQLVAPQARVELLTDQAKWAEGPLCLADGRLIWSDIKANKVSSWQAKDGVSTWLEKADFQNGHTLDGQGRVVAASHGKRGIVRQESNGEWRTVVDTYQGKRLNSPNDVVADKSGALWFSDPTFGVLSKSEGYGGKPEQGGEFIYRYVPDTGQITRLAPPDVHSPNGLAFSPDQQLLYVADSQMAHDFTNKRLAHRIMVYQVRDGRLINGKVFADIEPGIPDGIKVDALGNLWSSSKEGIQVFSAAGKPLGKLLVAAADTSNLTFCSSEQASWAYITAANKVLRVQVMKGVAGQ</sequence>
<proteinExistence type="predicted"/>
<dbReference type="InterPro" id="IPR051262">
    <property type="entry name" value="SMP-30/CGR1_Lactonase"/>
</dbReference>
<feature type="chain" id="PRO_5006159153" evidence="2">
    <location>
        <begin position="41"/>
        <end position="349"/>
    </location>
</feature>
<keyword evidence="1" id="KW-0378">Hydrolase</keyword>
<feature type="domain" description="SMP-30/Gluconolactonase/LRE-like region" evidence="3">
    <location>
        <begin position="75"/>
        <end position="334"/>
    </location>
</feature>
<dbReference type="GO" id="GO:0016787">
    <property type="term" value="F:hydrolase activity"/>
    <property type="evidence" value="ECO:0007669"/>
    <property type="project" value="UniProtKB-KW"/>
</dbReference>
<evidence type="ECO:0000256" key="1">
    <source>
        <dbReference type="ARBA" id="ARBA00022801"/>
    </source>
</evidence>
<evidence type="ECO:0000313" key="5">
    <source>
        <dbReference type="Proteomes" id="UP000050297"/>
    </source>
</evidence>
<accession>A0A0P9I7Z9</accession>
<protein>
    <submittedName>
        <fullName evidence="4">Gluconolactonase</fullName>
    </submittedName>
</protein>
<dbReference type="Pfam" id="PF08450">
    <property type="entry name" value="SGL"/>
    <property type="match status" value="1"/>
</dbReference>
<dbReference type="AlphaFoldDB" id="A0A0P9I7Z9"/>
<comment type="caution">
    <text evidence="4">The sequence shown here is derived from an EMBL/GenBank/DDBJ whole genome shotgun (WGS) entry which is preliminary data.</text>
</comment>
<reference evidence="4 5" key="1">
    <citation type="submission" date="2015-09" db="EMBL/GenBank/DDBJ databases">
        <title>Genome announcement of multiple Pseudomonas syringae strains.</title>
        <authorList>
            <person name="Thakur S."/>
            <person name="Wang P.W."/>
            <person name="Gong Y."/>
            <person name="Weir B.S."/>
            <person name="Guttman D.S."/>
        </authorList>
    </citation>
    <scope>NUCLEOTIDE SEQUENCE [LARGE SCALE GENOMIC DNA]</scope>
    <source>
        <strain evidence="4 5">ICMP2802</strain>
    </source>
</reference>
<name>A0A0P9I7Z9_PSESX</name>
<dbReference type="SUPFAM" id="SSF63829">
    <property type="entry name" value="Calcium-dependent phosphotriesterase"/>
    <property type="match status" value="1"/>
</dbReference>
<evidence type="ECO:0000256" key="2">
    <source>
        <dbReference type="SAM" id="SignalP"/>
    </source>
</evidence>
<gene>
    <name evidence="4" type="ORF">ALO91_04665</name>
</gene>
<dbReference type="InterPro" id="IPR011042">
    <property type="entry name" value="6-blade_b-propeller_TolB-like"/>
</dbReference>
<dbReference type="PATRIC" id="fig|199198.5.peg.1043"/>
<dbReference type="PANTHER" id="PTHR47572:SF4">
    <property type="entry name" value="LACTONASE DRP35"/>
    <property type="match status" value="1"/>
</dbReference>
<organism evidence="4 5">
    <name type="scientific">Pseudomonas syringae pv. aceris</name>
    <dbReference type="NCBI Taxonomy" id="199198"/>
    <lineage>
        <taxon>Bacteria</taxon>
        <taxon>Pseudomonadati</taxon>
        <taxon>Pseudomonadota</taxon>
        <taxon>Gammaproteobacteria</taxon>
        <taxon>Pseudomonadales</taxon>
        <taxon>Pseudomonadaceae</taxon>
        <taxon>Pseudomonas</taxon>
        <taxon>Pseudomonas syringae</taxon>
    </lineage>
</organism>
<dbReference type="InterPro" id="IPR013658">
    <property type="entry name" value="SGL"/>
</dbReference>
<evidence type="ECO:0000313" key="4">
    <source>
        <dbReference type="EMBL" id="KPW21164.1"/>
    </source>
</evidence>
<dbReference type="PANTHER" id="PTHR47572">
    <property type="entry name" value="LIPOPROTEIN-RELATED"/>
    <property type="match status" value="1"/>
</dbReference>